<dbReference type="SMART" id="SM00184">
    <property type="entry name" value="RING"/>
    <property type="match status" value="1"/>
</dbReference>
<dbReference type="InterPro" id="IPR036322">
    <property type="entry name" value="WD40_repeat_dom_sf"/>
</dbReference>
<keyword evidence="4 6" id="KW-0863">Zinc-finger</keyword>
<dbReference type="PROSITE" id="PS50294">
    <property type="entry name" value="WD_REPEATS_REGION"/>
    <property type="match status" value="1"/>
</dbReference>
<dbReference type="Gene3D" id="2.130.10.10">
    <property type="entry name" value="YVTN repeat-like/Quinoprotein amine dehydrogenase"/>
    <property type="match status" value="1"/>
</dbReference>
<evidence type="ECO:0000256" key="7">
    <source>
        <dbReference type="PROSITE-ProRule" id="PRU00221"/>
    </source>
</evidence>
<feature type="compositionally biased region" description="Low complexity" evidence="8">
    <location>
        <begin position="1366"/>
        <end position="1386"/>
    </location>
</feature>
<organism evidence="11 12">
    <name type="scientific">Dentipellis fragilis</name>
    <dbReference type="NCBI Taxonomy" id="205917"/>
    <lineage>
        <taxon>Eukaryota</taxon>
        <taxon>Fungi</taxon>
        <taxon>Dikarya</taxon>
        <taxon>Basidiomycota</taxon>
        <taxon>Agaricomycotina</taxon>
        <taxon>Agaricomycetes</taxon>
        <taxon>Russulales</taxon>
        <taxon>Hericiaceae</taxon>
        <taxon>Dentipellis</taxon>
    </lineage>
</organism>
<dbReference type="GO" id="GO:1904263">
    <property type="term" value="P:positive regulation of TORC1 signaling"/>
    <property type="evidence" value="ECO:0007669"/>
    <property type="project" value="TreeGrafter"/>
</dbReference>
<dbReference type="InterPro" id="IPR004331">
    <property type="entry name" value="SPX_dom"/>
</dbReference>
<dbReference type="GO" id="GO:0035591">
    <property type="term" value="F:signaling adaptor activity"/>
    <property type="evidence" value="ECO:0007669"/>
    <property type="project" value="TreeGrafter"/>
</dbReference>
<dbReference type="Gene3D" id="3.30.40.10">
    <property type="entry name" value="Zinc/RING finger domain, C3HC4 (zinc finger)"/>
    <property type="match status" value="1"/>
</dbReference>
<dbReference type="InterPro" id="IPR049567">
    <property type="entry name" value="WDR59-like"/>
</dbReference>
<dbReference type="GO" id="GO:0035859">
    <property type="term" value="C:Seh1-associated complex"/>
    <property type="evidence" value="ECO:0007669"/>
    <property type="project" value="TreeGrafter"/>
</dbReference>
<evidence type="ECO:0000256" key="3">
    <source>
        <dbReference type="ARBA" id="ARBA00022737"/>
    </source>
</evidence>
<dbReference type="Pfam" id="PF00400">
    <property type="entry name" value="WD40"/>
    <property type="match status" value="1"/>
</dbReference>
<feature type="region of interest" description="Disordered" evidence="8">
    <location>
        <begin position="1348"/>
        <end position="1386"/>
    </location>
</feature>
<dbReference type="SUPFAM" id="SSF50978">
    <property type="entry name" value="WD40 repeat-like"/>
    <property type="match status" value="1"/>
</dbReference>
<evidence type="ECO:0008006" key="13">
    <source>
        <dbReference type="Google" id="ProtNLM"/>
    </source>
</evidence>
<dbReference type="STRING" id="205917.A0A4Y9XYL9"/>
<feature type="compositionally biased region" description="Basic residues" evidence="8">
    <location>
        <begin position="792"/>
        <end position="804"/>
    </location>
</feature>
<dbReference type="PROSITE" id="PS00678">
    <property type="entry name" value="WD_REPEATS_1"/>
    <property type="match status" value="2"/>
</dbReference>
<dbReference type="PROSITE" id="PS00518">
    <property type="entry name" value="ZF_RING_1"/>
    <property type="match status" value="1"/>
</dbReference>
<feature type="region of interest" description="Disordered" evidence="8">
    <location>
        <begin position="754"/>
        <end position="842"/>
    </location>
</feature>
<feature type="domain" description="SPX" evidence="10">
    <location>
        <begin position="1656"/>
        <end position="2030"/>
    </location>
</feature>
<accession>A0A4Y9XYL9</accession>
<dbReference type="PROSITE" id="PS50082">
    <property type="entry name" value="WD_REPEATS_2"/>
    <property type="match status" value="2"/>
</dbReference>
<sequence length="2192" mass="243124">ITSHASKLYSTSAGRRTLLYPIIQRDRRHFTPAILNSLAETDTLREKTSKKDPEARAQEVRAAVSPDLVSWIAREGAAVSRDTGGSLVVTEVMLEADGDKPEAMDALLAPLAEPYPSEDPTKPHSIDLPHTARMCKTLLQGGHFSQASRKVESAPRFDASAFAAAFVRIVGRERTLQIARGGGAFVVAELLERVKEQGSGQTKAEVKKWVKELGKDSAEGEGVKGWNVLMEKVECLARLMQSMNSRAFPLRLDEHQANTDATATSMVGGNQGEKLKPRTIHISIAPVNLVQGLFMAALEFKLKYRSDHVFEGGVLMLLQAVVRVLLRTTCVIQCTMTPDTDDLSSTFVPHSSQGYYPVHRSPVPLHMSFETPLQHPLATYRRSSTDSNANANNIQTISPSDDGVKHRFQIDMKDLVGDAVGNMSISPSYRDVVLAARKGLFIIDLEAPLEVPRFLPQGGTWDVADVQWNPHPARSEYVVSTSSEKLLIWNLLLAGQTSIQHVLHAHYRAITDINWHTKDPDIVVSTGIDSWLWAWDLRTTNKPVMGFCAFNAGGTQVKWNRQDGNVLASSHMNEVLIWDRRKGSVPVQRIEAHTAKIYGIDWAHNSSREIVTCSLDKTIKVWDVQAISGGNATDSFRHPLDASSLAPQKCIYEPRTIINTTYPVWRARDLPFGKGVLSLPQRGENALELWTHGANQPAPLVPVEVFEGHTDTVKEFLAADWSEFQLITWSKDKTLRFWPMDPDAMAVRRDNLQEHGSPHAHKATATRNSPSTPHPRSEKRGPRSPPQSGHRGTSRRGPRSRPRCHNTSSRRAQSEQELTPTVTSAPMTSARKGGTMSRGNVAGRPAQMDMFTWISNVKVNDKAKDGSSGTGSGQESGNVSRMGSRSRATSREPGLSTIPGSLGAVGRRSDSRTRWDDEGEGQSLKDEITSVLHKLSTSKIKLEKHDLTKKRTFTLGLHGPWGESSSVFIRITFTFPKDYPQAMHPGGTPIIDLEHTSLISMRNRAFILRRLRAIRENRRPCLEACLRFLIFGNEDEHERMPVRMGFESSSEEDDDSVIRKGRSTDVVILHNDKNIAEPRTSQGVFGPNGELVCFNRAPPRIVRNPMHEFSASASPSSGARSISIPRLFQSPALLSDAVRRLAVASQDRRVSAPHSRNTDDGDNILHIMTNLLLASRLKQRRASEQSRALDEIPANYALLPTRIIMVYIKDVSYVVGAGRALAGEYVFDDDVPGQICRTNAAVAKKHRRYDHERFFNTMAILLPDAPLREVSDLPWGANPLAYNLILEMYKGFAREKDIQMLAMLAVLLLKMYKHTPPPGDKSTAVRVVSPLTPGMQRTPSGDYFTLRRRKENRSTPLSPIGWHRGTPSPTTNNVSTSISSMSSRGSWSSLFNTGGMRQFMAGVHEAKERTPEDRSDESTPGIPVPGGGGRRHPHHYQLGSESPRSQNRATPSPQPPTHPQAQMKSWPEGVGAGALRIPVVPSNANVRRPTFSQIVSARPSVMEKMMVVYDFRDSVQQERAKEMDLFEPKFLGQLVTHISVYAEILFRWELLHKRIELLKAMDREFLTTLDPPTEVGSSKFGVTVLCMSCGNDETPRGKRSCMSLPIGIHSSTNNAIKVFPIAACFATMLTISHAGSRRTWTHAQLDADACAKLTQTRFCQRLKKLIHDIVEELQSIGLTPELLQTLLQEQKVSLKHANERIKGKAPQAAFDTSDTHLPKVVYELGNLEEGIEPRLHIWMQKRTETPTPGSVEEVEAETKVDGTEGDEEGAADGQRNSGLSLLYGLQKGAALATNHENENDERASMPPLPWQDGIAPSELRPPHEIITIDASQDNAKEVIIPLVYDSAFYHLLSDALQTISKHLDVVHVDFVSTLRALALRISSVARPLSATSKFQPHSQTSDPATVTSPLISWPAVRSQSDLSAWREVFQLYAESEVFDNMSERARGERSIEDSEARLKAFAERVTDRGLGDRRTLKLAESRKALETFLHLNVFLLDLKKFQEANAEATRKILKKHAKRTALPLPVLSVAPGTGVSNSSLAMALDSPQPFSLSPTAHSDSLTLVVPHTVAMLPRMLVQAIGETLIPIIPHVDDYACLICTSIAFKPIRLFCGHLFCVRCLVKMQKRGKGNCPMCRAPTVLQADRSNVDWALLNLMQDWFPDESREKLKQNEREAAKEELEELGLDSQGCVIC</sequence>
<dbReference type="GO" id="GO:0034198">
    <property type="term" value="P:cellular response to amino acid starvation"/>
    <property type="evidence" value="ECO:0007669"/>
    <property type="project" value="TreeGrafter"/>
</dbReference>
<proteinExistence type="predicted"/>
<feature type="repeat" description="WD" evidence="7">
    <location>
        <begin position="503"/>
        <end position="545"/>
    </location>
</feature>
<dbReference type="SMART" id="SM00320">
    <property type="entry name" value="WD40"/>
    <property type="match status" value="5"/>
</dbReference>
<comment type="caution">
    <text evidence="11">The sequence shown here is derived from an EMBL/GenBank/DDBJ whole genome shotgun (WGS) entry which is preliminary data.</text>
</comment>
<dbReference type="InterPro" id="IPR012959">
    <property type="entry name" value="CPL_dom"/>
</dbReference>
<gene>
    <name evidence="11" type="ORF">EVG20_g9404</name>
</gene>
<feature type="compositionally biased region" description="Polar residues" evidence="8">
    <location>
        <begin position="1439"/>
        <end position="1451"/>
    </location>
</feature>
<feature type="compositionally biased region" description="Polar residues" evidence="8">
    <location>
        <begin position="805"/>
        <end position="827"/>
    </location>
</feature>
<evidence type="ECO:0000259" key="10">
    <source>
        <dbReference type="PROSITE" id="PS51382"/>
    </source>
</evidence>
<dbReference type="InterPro" id="IPR017907">
    <property type="entry name" value="Znf_RING_CS"/>
</dbReference>
<dbReference type="PANTHER" id="PTHR46170">
    <property type="entry name" value="GATOR COMPLEX PROTEIN WDR59"/>
    <property type="match status" value="1"/>
</dbReference>
<evidence type="ECO:0000313" key="12">
    <source>
        <dbReference type="Proteomes" id="UP000298327"/>
    </source>
</evidence>
<evidence type="ECO:0000313" key="11">
    <source>
        <dbReference type="EMBL" id="TFY55210.1"/>
    </source>
</evidence>
<dbReference type="Pfam" id="PF03105">
    <property type="entry name" value="SPX"/>
    <property type="match status" value="1"/>
</dbReference>
<evidence type="ECO:0000256" key="8">
    <source>
        <dbReference type="SAM" id="MobiDB-lite"/>
    </source>
</evidence>
<feature type="non-terminal residue" evidence="11">
    <location>
        <position position="1"/>
    </location>
</feature>
<dbReference type="PANTHER" id="PTHR46170:SF1">
    <property type="entry name" value="GATOR COMPLEX PROTEIN WDR59"/>
    <property type="match status" value="1"/>
</dbReference>
<dbReference type="SUPFAM" id="SSF57850">
    <property type="entry name" value="RING/U-box"/>
    <property type="match status" value="1"/>
</dbReference>
<keyword evidence="2" id="KW-0479">Metal-binding</keyword>
<dbReference type="GO" id="GO:0008270">
    <property type="term" value="F:zinc ion binding"/>
    <property type="evidence" value="ECO:0007669"/>
    <property type="project" value="UniProtKB-KW"/>
</dbReference>
<name>A0A4Y9XYL9_9AGAM</name>
<feature type="compositionally biased region" description="Basic and acidic residues" evidence="8">
    <location>
        <begin position="1404"/>
        <end position="1417"/>
    </location>
</feature>
<evidence type="ECO:0000256" key="6">
    <source>
        <dbReference type="PROSITE-ProRule" id="PRU00175"/>
    </source>
</evidence>
<dbReference type="InterPro" id="IPR001841">
    <property type="entry name" value="Znf_RING"/>
</dbReference>
<dbReference type="Proteomes" id="UP000298327">
    <property type="component" value="Unassembled WGS sequence"/>
</dbReference>
<protein>
    <recommendedName>
        <fullName evidence="13">RWD domain-containing protein</fullName>
    </recommendedName>
</protein>
<feature type="compositionally biased region" description="Polar residues" evidence="8">
    <location>
        <begin position="878"/>
        <end position="887"/>
    </location>
</feature>
<feature type="compositionally biased region" description="Basic and acidic residues" evidence="8">
    <location>
        <begin position="907"/>
        <end position="916"/>
    </location>
</feature>
<dbReference type="PROSITE" id="PS50089">
    <property type="entry name" value="ZF_RING_2"/>
    <property type="match status" value="1"/>
</dbReference>
<keyword evidence="12" id="KW-1185">Reference proteome</keyword>
<dbReference type="InterPro" id="IPR018957">
    <property type="entry name" value="Znf_C3HC4_RING-type"/>
</dbReference>
<evidence type="ECO:0000256" key="1">
    <source>
        <dbReference type="ARBA" id="ARBA00022574"/>
    </source>
</evidence>
<feature type="repeat" description="WD" evidence="7">
    <location>
        <begin position="590"/>
        <end position="625"/>
    </location>
</feature>
<dbReference type="GO" id="GO:0005774">
    <property type="term" value="C:vacuolar membrane"/>
    <property type="evidence" value="ECO:0007669"/>
    <property type="project" value="TreeGrafter"/>
</dbReference>
<feature type="region of interest" description="Disordered" evidence="8">
    <location>
        <begin position="1404"/>
        <end position="1465"/>
    </location>
</feature>
<evidence type="ECO:0000256" key="5">
    <source>
        <dbReference type="ARBA" id="ARBA00022833"/>
    </source>
</evidence>
<feature type="region of interest" description="Disordered" evidence="8">
    <location>
        <begin position="861"/>
        <end position="922"/>
    </location>
</feature>
<reference evidence="11 12" key="1">
    <citation type="submission" date="2019-02" db="EMBL/GenBank/DDBJ databases">
        <title>Genome sequencing of the rare red list fungi Dentipellis fragilis.</title>
        <authorList>
            <person name="Buettner E."/>
            <person name="Kellner H."/>
        </authorList>
    </citation>
    <scope>NUCLEOTIDE SEQUENCE [LARGE SCALE GENOMIC DNA]</scope>
    <source>
        <strain evidence="11 12">DSM 105465</strain>
    </source>
</reference>
<dbReference type="EMBL" id="SEOQ01000941">
    <property type="protein sequence ID" value="TFY55210.1"/>
    <property type="molecule type" value="Genomic_DNA"/>
</dbReference>
<keyword evidence="3" id="KW-0677">Repeat</keyword>
<dbReference type="Pfam" id="PF08144">
    <property type="entry name" value="CPL"/>
    <property type="match status" value="1"/>
</dbReference>
<evidence type="ECO:0000256" key="2">
    <source>
        <dbReference type="ARBA" id="ARBA00022723"/>
    </source>
</evidence>
<dbReference type="InterPro" id="IPR001680">
    <property type="entry name" value="WD40_rpt"/>
</dbReference>
<dbReference type="OrthoDB" id="311712at2759"/>
<dbReference type="InterPro" id="IPR015943">
    <property type="entry name" value="WD40/YVTN_repeat-like_dom_sf"/>
</dbReference>
<dbReference type="InterPro" id="IPR019775">
    <property type="entry name" value="WD40_repeat_CS"/>
</dbReference>
<feature type="region of interest" description="Disordered" evidence="8">
    <location>
        <begin position="1743"/>
        <end position="1775"/>
    </location>
</feature>
<dbReference type="PROSITE" id="PS51382">
    <property type="entry name" value="SPX"/>
    <property type="match status" value="1"/>
</dbReference>
<dbReference type="GO" id="GO:0003723">
    <property type="term" value="F:RNA binding"/>
    <property type="evidence" value="ECO:0007669"/>
    <property type="project" value="InterPro"/>
</dbReference>
<dbReference type="InterPro" id="IPR013083">
    <property type="entry name" value="Znf_RING/FYVE/PHD"/>
</dbReference>
<dbReference type="Pfam" id="PF00097">
    <property type="entry name" value="zf-C3HC4"/>
    <property type="match status" value="1"/>
</dbReference>
<keyword evidence="5" id="KW-0862">Zinc</keyword>
<evidence type="ECO:0000256" key="4">
    <source>
        <dbReference type="ARBA" id="ARBA00022771"/>
    </source>
</evidence>
<feature type="domain" description="RING-type" evidence="9">
    <location>
        <begin position="2096"/>
        <end position="2135"/>
    </location>
</feature>
<keyword evidence="1 7" id="KW-0853">WD repeat</keyword>
<evidence type="ECO:0000259" key="9">
    <source>
        <dbReference type="PROSITE" id="PS50089"/>
    </source>
</evidence>